<dbReference type="InterPro" id="IPR020288">
    <property type="entry name" value="Sheath_initiator"/>
</dbReference>
<dbReference type="Proteomes" id="UP000182204">
    <property type="component" value="Chromosome"/>
</dbReference>
<reference evidence="1 2" key="1">
    <citation type="submission" date="2015-11" db="EMBL/GenBank/DDBJ databases">
        <authorList>
            <person name="Hill K.K."/>
            <person name="Shirey T.B."/>
            <person name="Raphael B."/>
            <person name="Daligault H.E."/>
            <person name="Davenport K.W."/>
            <person name="Bruce D.C."/>
            <person name="Foley B.T."/>
            <person name="Johnson S.L."/>
        </authorList>
    </citation>
    <scope>NUCLEOTIDE SEQUENCE [LARGE SCALE GENOMIC DNA]</scope>
    <source>
        <strain evidence="1 2">CDC_1632</strain>
    </source>
</reference>
<evidence type="ECO:0000313" key="2">
    <source>
        <dbReference type="Proteomes" id="UP000182204"/>
    </source>
</evidence>
<evidence type="ECO:0008006" key="3">
    <source>
        <dbReference type="Google" id="ProtNLM"/>
    </source>
</evidence>
<proteinExistence type="predicted"/>
<dbReference type="AlphaFoldDB" id="A0A1L3NC31"/>
<dbReference type="EMBL" id="CP013243">
    <property type="protein sequence ID" value="APH13688.1"/>
    <property type="molecule type" value="Genomic_DNA"/>
</dbReference>
<gene>
    <name evidence="1" type="ORF">NPD5_3436</name>
</gene>
<dbReference type="RefSeq" id="WP_072586737.1">
    <property type="nucleotide sequence ID" value="NZ_CP013243.1"/>
</dbReference>
<dbReference type="Gene3D" id="3.10.450.40">
    <property type="match status" value="1"/>
</dbReference>
<organism evidence="1 2">
    <name type="scientific">Clostridium sporogenes</name>
    <dbReference type="NCBI Taxonomy" id="1509"/>
    <lineage>
        <taxon>Bacteria</taxon>
        <taxon>Bacillati</taxon>
        <taxon>Bacillota</taxon>
        <taxon>Clostridia</taxon>
        <taxon>Eubacteriales</taxon>
        <taxon>Clostridiaceae</taxon>
        <taxon>Clostridium</taxon>
    </lineage>
</organism>
<dbReference type="Pfam" id="PF10934">
    <property type="entry name" value="Sheath_initiator"/>
    <property type="match status" value="1"/>
</dbReference>
<accession>A0A1L3NC31</accession>
<evidence type="ECO:0000313" key="1">
    <source>
        <dbReference type="EMBL" id="APH13688.1"/>
    </source>
</evidence>
<sequence length="145" mass="17106">MALLPEEDIIIEEVEETEEEQTLSKLGKVFLFDFKNNRYVIKDGKLVECTERQALQQWIHWILLTYKDKYNVYKGTDFYCNIEDLAGKKRNAFILSELQREVEEAVIKHRYVDHIENFVTTQEKSILNVSFDVVTKNNEVINISA</sequence>
<name>A0A1L3NC31_CLOSG</name>
<protein>
    <recommendedName>
        <fullName evidence="3">DUF2634 domain-containing protein</fullName>
    </recommendedName>
</protein>